<dbReference type="InterPro" id="IPR017871">
    <property type="entry name" value="ABC_transporter-like_CS"/>
</dbReference>
<comment type="caution">
    <text evidence="5">The sequence shown here is derived from an EMBL/GenBank/DDBJ whole genome shotgun (WGS) entry which is preliminary data.</text>
</comment>
<dbReference type="Proteomes" id="UP000442535">
    <property type="component" value="Unassembled WGS sequence"/>
</dbReference>
<keyword evidence="3 5" id="KW-0067">ATP-binding</keyword>
<sequence length="201" mass="21362">MRIEARKLTHRFPGTANLFENLSFNLESGEMVALTGPSGCGKSTLLGILAGWEKPISGEVVTEGSGKISWVFQNPLGSPKRTVLDHVALPFLARGLTRAEANLRAGELLERFDLENQASQPYATLSGGQATRLMLARAFATQPGLLLVDEPTAQLDTHTAASVNQVLGALASKNIIVVVATHDGDTAAACGRQINLKEYAP</sequence>
<evidence type="ECO:0000313" key="6">
    <source>
        <dbReference type="Proteomes" id="UP000442535"/>
    </source>
</evidence>
<evidence type="ECO:0000259" key="4">
    <source>
        <dbReference type="PROSITE" id="PS50893"/>
    </source>
</evidence>
<dbReference type="EMBL" id="VUMY01000013">
    <property type="protein sequence ID" value="MST50122.1"/>
    <property type="molecule type" value="Genomic_DNA"/>
</dbReference>
<dbReference type="InterPro" id="IPR003439">
    <property type="entry name" value="ABC_transporter-like_ATP-bd"/>
</dbReference>
<accession>A0A7K0K3S1</accession>
<dbReference type="GO" id="GO:0016887">
    <property type="term" value="F:ATP hydrolysis activity"/>
    <property type="evidence" value="ECO:0007669"/>
    <property type="project" value="InterPro"/>
</dbReference>
<dbReference type="InterPro" id="IPR027417">
    <property type="entry name" value="P-loop_NTPase"/>
</dbReference>
<dbReference type="PANTHER" id="PTHR42788:SF19">
    <property type="entry name" value="ALIPHATIC SULFONATES IMPORT ATP-BINDING PROTEIN SSUB 2"/>
    <property type="match status" value="1"/>
</dbReference>
<proteinExistence type="predicted"/>
<evidence type="ECO:0000256" key="3">
    <source>
        <dbReference type="ARBA" id="ARBA00022840"/>
    </source>
</evidence>
<dbReference type="RefSeq" id="WP_154545462.1">
    <property type="nucleotide sequence ID" value="NZ_VUMY01000013.1"/>
</dbReference>
<dbReference type="PROSITE" id="PS00211">
    <property type="entry name" value="ABC_TRANSPORTER_1"/>
    <property type="match status" value="1"/>
</dbReference>
<keyword evidence="1" id="KW-0813">Transport</keyword>
<dbReference type="AlphaFoldDB" id="A0A7K0K3S1"/>
<feature type="domain" description="ABC transporter" evidence="4">
    <location>
        <begin position="3"/>
        <end position="200"/>
    </location>
</feature>
<evidence type="ECO:0000256" key="1">
    <source>
        <dbReference type="ARBA" id="ARBA00022448"/>
    </source>
</evidence>
<evidence type="ECO:0000256" key="2">
    <source>
        <dbReference type="ARBA" id="ARBA00022741"/>
    </source>
</evidence>
<dbReference type="SUPFAM" id="SSF52540">
    <property type="entry name" value="P-loop containing nucleoside triphosphate hydrolases"/>
    <property type="match status" value="1"/>
</dbReference>
<dbReference type="PROSITE" id="PS50893">
    <property type="entry name" value="ABC_TRANSPORTER_2"/>
    <property type="match status" value="1"/>
</dbReference>
<protein>
    <submittedName>
        <fullName evidence="5">ATP-binding cassette domain-containing protein</fullName>
    </submittedName>
</protein>
<dbReference type="GO" id="GO:0005524">
    <property type="term" value="F:ATP binding"/>
    <property type="evidence" value="ECO:0007669"/>
    <property type="project" value="UniProtKB-KW"/>
</dbReference>
<gene>
    <name evidence="5" type="ORF">FYJ63_07725</name>
</gene>
<dbReference type="PANTHER" id="PTHR42788">
    <property type="entry name" value="TAURINE IMPORT ATP-BINDING PROTEIN-RELATED"/>
    <property type="match status" value="1"/>
</dbReference>
<name>A0A7K0K3S1_9ACTO</name>
<reference evidence="5 6" key="1">
    <citation type="submission" date="2019-08" db="EMBL/GenBank/DDBJ databases">
        <title>In-depth cultivation of the pig gut microbiome towards novel bacterial diversity and tailored functional studies.</title>
        <authorList>
            <person name="Wylensek D."/>
            <person name="Hitch T.C.A."/>
            <person name="Clavel T."/>
        </authorList>
    </citation>
    <scope>NUCLEOTIDE SEQUENCE [LARGE SCALE GENOMIC DNA]</scope>
    <source>
        <strain evidence="5 6">RF-GAM-744-WT-7</strain>
    </source>
</reference>
<evidence type="ECO:0000313" key="5">
    <source>
        <dbReference type="EMBL" id="MST50122.1"/>
    </source>
</evidence>
<organism evidence="5 6">
    <name type="scientific">Mobiluncus porci</name>
    <dbReference type="NCBI Taxonomy" id="2652278"/>
    <lineage>
        <taxon>Bacteria</taxon>
        <taxon>Bacillati</taxon>
        <taxon>Actinomycetota</taxon>
        <taxon>Actinomycetes</taxon>
        <taxon>Actinomycetales</taxon>
        <taxon>Actinomycetaceae</taxon>
        <taxon>Mobiluncus</taxon>
    </lineage>
</organism>
<keyword evidence="2" id="KW-0547">Nucleotide-binding</keyword>
<dbReference type="Pfam" id="PF00005">
    <property type="entry name" value="ABC_tran"/>
    <property type="match status" value="1"/>
</dbReference>
<keyword evidence="6" id="KW-1185">Reference proteome</keyword>
<dbReference type="InterPro" id="IPR050166">
    <property type="entry name" value="ABC_transporter_ATP-bind"/>
</dbReference>
<dbReference type="InterPro" id="IPR003593">
    <property type="entry name" value="AAA+_ATPase"/>
</dbReference>
<dbReference type="SMART" id="SM00382">
    <property type="entry name" value="AAA"/>
    <property type="match status" value="1"/>
</dbReference>
<dbReference type="Gene3D" id="3.40.50.300">
    <property type="entry name" value="P-loop containing nucleotide triphosphate hydrolases"/>
    <property type="match status" value="1"/>
</dbReference>